<dbReference type="GO" id="GO:0006281">
    <property type="term" value="P:DNA repair"/>
    <property type="evidence" value="ECO:0007669"/>
    <property type="project" value="UniProtKB-KW"/>
</dbReference>
<feature type="non-terminal residue" evidence="9">
    <location>
        <position position="1"/>
    </location>
</feature>
<dbReference type="Proteomes" id="UP000663825">
    <property type="component" value="Unassembled WGS sequence"/>
</dbReference>
<accession>A0A817NLY7</accession>
<keyword evidence="5" id="KW-0234">DNA repair</keyword>
<evidence type="ECO:0000256" key="8">
    <source>
        <dbReference type="SAM" id="MobiDB-lite"/>
    </source>
</evidence>
<feature type="region of interest" description="Disordered" evidence="8">
    <location>
        <begin position="148"/>
        <end position="185"/>
    </location>
</feature>
<protein>
    <recommendedName>
        <fullName evidence="7">Structure-specific endonuclease subunit SLX4</fullName>
    </recommendedName>
</protein>
<evidence type="ECO:0000313" key="9">
    <source>
        <dbReference type="EMBL" id="CAF3112757.1"/>
    </source>
</evidence>
<evidence type="ECO:0000256" key="6">
    <source>
        <dbReference type="ARBA" id="ARBA00023242"/>
    </source>
</evidence>
<sequence length="224" mass="25944">VTSILNKRQRNIVEQQQTFIRRNTDETKKRNNYLVDKFTTKKRPISLKENIATPTTKHISPKKKTPIVIIDDDDDDDFITAKKRPKIIYEPKVKLMVTKTDPIKECLESIIIQIENNDVICPICNQILSNLSTMDQRQQHVNRCLEEPKINNKPIKSKSKAKPSTPTLSSDSDAIPTKKLQKKPKLQTPTIPLKQIVRTYIESNSSLHARILCYEPIDFEEFHK</sequence>
<keyword evidence="4" id="KW-0233">DNA recombination</keyword>
<dbReference type="OrthoDB" id="5576441at2759"/>
<comment type="similarity">
    <text evidence="2">Belongs to the SLX4 family.</text>
</comment>
<comment type="subcellular location">
    <subcellularLocation>
        <location evidence="1">Nucleus</location>
    </subcellularLocation>
</comment>
<dbReference type="EMBL" id="CAJNXB010000896">
    <property type="protein sequence ID" value="CAF3112757.1"/>
    <property type="molecule type" value="Genomic_DNA"/>
</dbReference>
<evidence type="ECO:0000313" key="10">
    <source>
        <dbReference type="Proteomes" id="UP000663825"/>
    </source>
</evidence>
<evidence type="ECO:0000256" key="7">
    <source>
        <dbReference type="ARBA" id="ARBA00029496"/>
    </source>
</evidence>
<evidence type="ECO:0000256" key="1">
    <source>
        <dbReference type="ARBA" id="ARBA00004123"/>
    </source>
</evidence>
<gene>
    <name evidence="9" type="ORF">TIS948_LOCUS7560</name>
</gene>
<evidence type="ECO:0000256" key="2">
    <source>
        <dbReference type="ARBA" id="ARBA00006661"/>
    </source>
</evidence>
<evidence type="ECO:0000256" key="5">
    <source>
        <dbReference type="ARBA" id="ARBA00023204"/>
    </source>
</evidence>
<organism evidence="9 10">
    <name type="scientific">Rotaria socialis</name>
    <dbReference type="NCBI Taxonomy" id="392032"/>
    <lineage>
        <taxon>Eukaryota</taxon>
        <taxon>Metazoa</taxon>
        <taxon>Spiralia</taxon>
        <taxon>Gnathifera</taxon>
        <taxon>Rotifera</taxon>
        <taxon>Eurotatoria</taxon>
        <taxon>Bdelloidea</taxon>
        <taxon>Philodinida</taxon>
        <taxon>Philodinidae</taxon>
        <taxon>Rotaria</taxon>
    </lineage>
</organism>
<dbReference type="Pfam" id="PF09494">
    <property type="entry name" value="Slx4"/>
    <property type="match status" value="1"/>
</dbReference>
<evidence type="ECO:0000256" key="3">
    <source>
        <dbReference type="ARBA" id="ARBA00022763"/>
    </source>
</evidence>
<reference evidence="9" key="1">
    <citation type="submission" date="2021-02" db="EMBL/GenBank/DDBJ databases">
        <authorList>
            <person name="Nowell W R."/>
        </authorList>
    </citation>
    <scope>NUCLEOTIDE SEQUENCE</scope>
</reference>
<comment type="caution">
    <text evidence="9">The sequence shown here is derived from an EMBL/GenBank/DDBJ whole genome shotgun (WGS) entry which is preliminary data.</text>
</comment>
<dbReference type="GO" id="GO:0006260">
    <property type="term" value="P:DNA replication"/>
    <property type="evidence" value="ECO:0007669"/>
    <property type="project" value="InterPro"/>
</dbReference>
<keyword evidence="6" id="KW-0539">Nucleus</keyword>
<dbReference type="GO" id="GO:0006310">
    <property type="term" value="P:DNA recombination"/>
    <property type="evidence" value="ECO:0007669"/>
    <property type="project" value="UniProtKB-KW"/>
</dbReference>
<dbReference type="InterPro" id="IPR018574">
    <property type="entry name" value="Structure-sp_endonuc_su_Slx4"/>
</dbReference>
<feature type="non-terminal residue" evidence="9">
    <location>
        <position position="224"/>
    </location>
</feature>
<proteinExistence type="inferred from homology"/>
<dbReference type="AlphaFoldDB" id="A0A817NLY7"/>
<keyword evidence="3" id="KW-0227">DNA damage</keyword>
<dbReference type="GO" id="GO:0033557">
    <property type="term" value="C:Slx1-Slx4 complex"/>
    <property type="evidence" value="ECO:0007669"/>
    <property type="project" value="InterPro"/>
</dbReference>
<evidence type="ECO:0000256" key="4">
    <source>
        <dbReference type="ARBA" id="ARBA00023172"/>
    </source>
</evidence>
<name>A0A817NLY7_9BILA</name>